<reference evidence="1 2" key="1">
    <citation type="journal article" date="2021" name="Sci. Rep.">
        <title>The genome of the diatom Chaetoceros tenuissimus carries an ancient integrated fragment of an extant virus.</title>
        <authorList>
            <person name="Hongo Y."/>
            <person name="Kimura K."/>
            <person name="Takaki Y."/>
            <person name="Yoshida Y."/>
            <person name="Baba S."/>
            <person name="Kobayashi G."/>
            <person name="Nagasaki K."/>
            <person name="Hano T."/>
            <person name="Tomaru Y."/>
        </authorList>
    </citation>
    <scope>NUCLEOTIDE SEQUENCE [LARGE SCALE GENOMIC DNA]</scope>
    <source>
        <strain evidence="1 2">NIES-3715</strain>
    </source>
</reference>
<evidence type="ECO:0000313" key="2">
    <source>
        <dbReference type="Proteomes" id="UP001054902"/>
    </source>
</evidence>
<dbReference type="SUPFAM" id="SSF52058">
    <property type="entry name" value="L domain-like"/>
    <property type="match status" value="1"/>
</dbReference>
<sequence length="198" mass="22802">MGSHHCCTGVEVIPDHTFCDCYEVEKVIMSDTVKKIEEKAFNDCVRLEYVKLSRNLEFIGDNAFDGCRALTSIFIPPTCTEIGSFAFQYCQKLIILSLPNHTQLGEKVIEKTALIRASAFEIDENGGYHRSISENVNEWIRNINGDDDQFAVHRSCSSFNPLTEIIYQIVRRQGFKEEERVRDYSFRIFSSKSLCRTY</sequence>
<dbReference type="InterPro" id="IPR026906">
    <property type="entry name" value="LRR_5"/>
</dbReference>
<dbReference type="Pfam" id="PF13306">
    <property type="entry name" value="LRR_5"/>
    <property type="match status" value="1"/>
</dbReference>
<comment type="caution">
    <text evidence="1">The sequence shown here is derived from an EMBL/GenBank/DDBJ whole genome shotgun (WGS) entry which is preliminary data.</text>
</comment>
<organism evidence="1 2">
    <name type="scientific">Chaetoceros tenuissimus</name>
    <dbReference type="NCBI Taxonomy" id="426638"/>
    <lineage>
        <taxon>Eukaryota</taxon>
        <taxon>Sar</taxon>
        <taxon>Stramenopiles</taxon>
        <taxon>Ochrophyta</taxon>
        <taxon>Bacillariophyta</taxon>
        <taxon>Coscinodiscophyceae</taxon>
        <taxon>Chaetocerotophycidae</taxon>
        <taxon>Chaetocerotales</taxon>
        <taxon>Chaetocerotaceae</taxon>
        <taxon>Chaetoceros</taxon>
    </lineage>
</organism>
<keyword evidence="2" id="KW-1185">Reference proteome</keyword>
<dbReference type="InterPro" id="IPR032675">
    <property type="entry name" value="LRR_dom_sf"/>
</dbReference>
<dbReference type="PANTHER" id="PTHR45661">
    <property type="entry name" value="SURFACE ANTIGEN"/>
    <property type="match status" value="1"/>
</dbReference>
<protein>
    <recommendedName>
        <fullName evidence="3">Leucine-rich repeat domain-containing protein</fullName>
    </recommendedName>
</protein>
<evidence type="ECO:0008006" key="3">
    <source>
        <dbReference type="Google" id="ProtNLM"/>
    </source>
</evidence>
<dbReference type="Proteomes" id="UP001054902">
    <property type="component" value="Unassembled WGS sequence"/>
</dbReference>
<evidence type="ECO:0000313" key="1">
    <source>
        <dbReference type="EMBL" id="GFH50290.1"/>
    </source>
</evidence>
<proteinExistence type="predicted"/>
<dbReference type="AlphaFoldDB" id="A0AAD3CSK3"/>
<accession>A0AAD3CSK3</accession>
<dbReference type="InterPro" id="IPR053139">
    <property type="entry name" value="Surface_bspA-like"/>
</dbReference>
<gene>
    <name evidence="1" type="ORF">CTEN210_06766</name>
</gene>
<dbReference type="EMBL" id="BLLK01000038">
    <property type="protein sequence ID" value="GFH50290.1"/>
    <property type="molecule type" value="Genomic_DNA"/>
</dbReference>
<dbReference type="PANTHER" id="PTHR45661:SF3">
    <property type="entry name" value="IG-LIKE DOMAIN-CONTAINING PROTEIN"/>
    <property type="match status" value="1"/>
</dbReference>
<dbReference type="Gene3D" id="3.80.10.10">
    <property type="entry name" value="Ribonuclease Inhibitor"/>
    <property type="match status" value="1"/>
</dbReference>
<name>A0AAD3CSK3_9STRA</name>